<evidence type="ECO:0000313" key="1">
    <source>
        <dbReference type="EMBL" id="NMO14419.1"/>
    </source>
</evidence>
<proteinExistence type="predicted"/>
<reference evidence="1 2" key="1">
    <citation type="submission" date="2020-04" db="EMBL/GenBank/DDBJ databases">
        <title>Draft genome of Pyxidicoccus fallax type strain.</title>
        <authorList>
            <person name="Whitworth D.E."/>
        </authorList>
    </citation>
    <scope>NUCLEOTIDE SEQUENCE [LARGE SCALE GENOMIC DNA]</scope>
    <source>
        <strain evidence="1 2">DSM 14698</strain>
    </source>
</reference>
<keyword evidence="2" id="KW-1185">Reference proteome</keyword>
<organism evidence="1 2">
    <name type="scientific">Pyxidicoccus fallax</name>
    <dbReference type="NCBI Taxonomy" id="394095"/>
    <lineage>
        <taxon>Bacteria</taxon>
        <taxon>Pseudomonadati</taxon>
        <taxon>Myxococcota</taxon>
        <taxon>Myxococcia</taxon>
        <taxon>Myxococcales</taxon>
        <taxon>Cystobacterineae</taxon>
        <taxon>Myxococcaceae</taxon>
        <taxon>Pyxidicoccus</taxon>
    </lineage>
</organism>
<dbReference type="RefSeq" id="WP_169343716.1">
    <property type="nucleotide sequence ID" value="NZ_JABBJJ010000018.1"/>
</dbReference>
<sequence>MENAFRGVVHSGCFIDERNLALVVSHPHPDNDHGGGPGPVEDWREPYDFDAYAALVDPDFDPDDARFEVDEFRHVALCTAGKWTLEELPGSGTLEALRRLESNQYGALLSYGGSAFFAAFRASDSGRWDALEHVGLPASLIEKRACFSDADVVLAGSRAYDLDSPSEVGLLVRGDGVMTWTQSFGQVPGRVLALDSCLAEDGTRVLYAGGRGLWMYSAGQWHDIHPSLSGEVAFLRCFPTGEVVAGTTRGDVIAGTGAACRVVARVGPIHSAERWGGHLYVADSERVYRLGESGFERCAIPAMDSVGNLPSVGRLSVGAGRLWLAGSHVLASSADGRAWTTHPVR</sequence>
<protein>
    <submittedName>
        <fullName evidence="1">Uncharacterized protein</fullName>
    </submittedName>
</protein>
<dbReference type="Proteomes" id="UP000518300">
    <property type="component" value="Unassembled WGS sequence"/>
</dbReference>
<dbReference type="EMBL" id="JABBJJ010000018">
    <property type="protein sequence ID" value="NMO14419.1"/>
    <property type="molecule type" value="Genomic_DNA"/>
</dbReference>
<accession>A0A848L6R2</accession>
<name>A0A848L6R2_9BACT</name>
<gene>
    <name evidence="1" type="ORF">HG543_06050</name>
</gene>
<comment type="caution">
    <text evidence="1">The sequence shown here is derived from an EMBL/GenBank/DDBJ whole genome shotgun (WGS) entry which is preliminary data.</text>
</comment>
<evidence type="ECO:0000313" key="2">
    <source>
        <dbReference type="Proteomes" id="UP000518300"/>
    </source>
</evidence>
<dbReference type="AlphaFoldDB" id="A0A848L6R2"/>